<sequence length="368" mass="42735">MSKMKFGLNTSMKKTKPPTIKPKAFGQNDDDEDDKLVGKETKDSHKARINKQLAGYSSASTKKIEEEHKKALEEDPNIFDYDAVYDNLKTAEKMQQDKMKSKENKKARYVEGLIEMAELRKRDRLRADEKKVEREREEEGDLYGDKEAFVTSSYKEQKEELRRLEEEEKKKEAQEAKKKTFNGFYRQLLDEKEAVHAAIVEASIKGVTAQPEPSVGEGEDEEDTELAQQALQEGKDVMLNDDNIIVDKRQLLGAGLNVAKKPKFGTFMSLSDSDPRVQQRQQEYEDYKRKKLAESAAKRSGRGSEPERERMSREVERQMLERKQQEEEEEKKKEEEFKQKLQKRTSEDTVMSAKERYLARKKQKAGQS</sequence>
<keyword evidence="6" id="KW-1185">Reference proteome</keyword>
<comment type="caution">
    <text evidence="5">The sequence shown here is derived from an EMBL/GenBank/DDBJ whole genome shotgun (WGS) entry which is preliminary data.</text>
</comment>
<feature type="compositionally biased region" description="Basic and acidic residues" evidence="3">
    <location>
        <begin position="35"/>
        <end position="46"/>
    </location>
</feature>
<evidence type="ECO:0000256" key="1">
    <source>
        <dbReference type="ARBA" id="ARBA00010126"/>
    </source>
</evidence>
<proteinExistence type="inferred from homology"/>
<comment type="similarity">
    <text evidence="1">Belongs to the NSRP1 family.</text>
</comment>
<dbReference type="PANTHER" id="PTHR47845">
    <property type="entry name" value="NUCLEAR SPECKLE SPLICING REGULATORY PROTEIN 1 HOMOLOG"/>
    <property type="match status" value="1"/>
</dbReference>
<reference evidence="5" key="1">
    <citation type="submission" date="2020-12" db="EMBL/GenBank/DDBJ databases">
        <title>Metabolic potential, ecology and presence of endohyphal bacteria is reflected in genomic diversity of Mucoromycotina.</title>
        <authorList>
            <person name="Muszewska A."/>
            <person name="Okrasinska A."/>
            <person name="Steczkiewicz K."/>
            <person name="Drgas O."/>
            <person name="Orlowska M."/>
            <person name="Perlinska-Lenart U."/>
            <person name="Aleksandrzak-Piekarczyk T."/>
            <person name="Szatraj K."/>
            <person name="Zielenkiewicz U."/>
            <person name="Pilsyk S."/>
            <person name="Malc E."/>
            <person name="Mieczkowski P."/>
            <person name="Kruszewska J.S."/>
            <person name="Biernat P."/>
            <person name="Pawlowska J."/>
        </authorList>
    </citation>
    <scope>NUCLEOTIDE SEQUENCE</scope>
    <source>
        <strain evidence="5">WA0000067209</strain>
    </source>
</reference>
<dbReference type="InterPro" id="IPR018612">
    <property type="entry name" value="NSRP1_N"/>
</dbReference>
<name>A0A8H7PP14_MORIS</name>
<dbReference type="InterPro" id="IPR053246">
    <property type="entry name" value="NS_splicing_regulatory_protein"/>
</dbReference>
<feature type="compositionally biased region" description="Basic and acidic residues" evidence="3">
    <location>
        <begin position="126"/>
        <end position="148"/>
    </location>
</feature>
<dbReference type="OrthoDB" id="446635at2759"/>
<evidence type="ECO:0000256" key="3">
    <source>
        <dbReference type="SAM" id="MobiDB-lite"/>
    </source>
</evidence>
<feature type="region of interest" description="Disordered" evidence="3">
    <location>
        <begin position="265"/>
        <end position="368"/>
    </location>
</feature>
<evidence type="ECO:0000313" key="5">
    <source>
        <dbReference type="EMBL" id="KAG2177295.1"/>
    </source>
</evidence>
<dbReference type="Proteomes" id="UP000654370">
    <property type="component" value="Unassembled WGS sequence"/>
</dbReference>
<evidence type="ECO:0000313" key="6">
    <source>
        <dbReference type="Proteomes" id="UP000654370"/>
    </source>
</evidence>
<dbReference type="AlphaFoldDB" id="A0A8H7PP14"/>
<feature type="region of interest" description="Disordered" evidence="3">
    <location>
        <begin position="126"/>
        <end position="176"/>
    </location>
</feature>
<dbReference type="Pfam" id="PF09745">
    <property type="entry name" value="NSRP1_N"/>
    <property type="match status" value="1"/>
</dbReference>
<keyword evidence="2" id="KW-0175">Coiled coil</keyword>
<evidence type="ECO:0000259" key="4">
    <source>
        <dbReference type="Pfam" id="PF09745"/>
    </source>
</evidence>
<dbReference type="GO" id="GO:0000381">
    <property type="term" value="P:regulation of alternative mRNA splicing, via spliceosome"/>
    <property type="evidence" value="ECO:0007669"/>
    <property type="project" value="InterPro"/>
</dbReference>
<evidence type="ECO:0000256" key="2">
    <source>
        <dbReference type="ARBA" id="ARBA00023054"/>
    </source>
</evidence>
<dbReference type="PANTHER" id="PTHR47845:SF1">
    <property type="entry name" value="NUCLEAR SPECKLE SPLICING REGULATORY PROTEIN 1 HOMOLOG"/>
    <property type="match status" value="1"/>
</dbReference>
<feature type="compositionally biased region" description="Basic and acidic residues" evidence="3">
    <location>
        <begin position="273"/>
        <end position="358"/>
    </location>
</feature>
<protein>
    <recommendedName>
        <fullName evidence="4">Nuclear speckle splicing regulatory protein 1 N-terminal domain-containing protein</fullName>
    </recommendedName>
</protein>
<feature type="domain" description="Nuclear speckle splicing regulatory protein 1 N-terminal" evidence="4">
    <location>
        <begin position="65"/>
        <end position="180"/>
    </location>
</feature>
<feature type="region of interest" description="Disordered" evidence="3">
    <location>
        <begin position="1"/>
        <end position="62"/>
    </location>
</feature>
<feature type="compositionally biased region" description="Basic residues" evidence="3">
    <location>
        <begin position="359"/>
        <end position="368"/>
    </location>
</feature>
<feature type="region of interest" description="Disordered" evidence="3">
    <location>
        <begin position="208"/>
        <end position="229"/>
    </location>
</feature>
<organism evidence="5 6">
    <name type="scientific">Mortierella isabellina</name>
    <name type="common">Filamentous fungus</name>
    <name type="synonym">Umbelopsis isabellina</name>
    <dbReference type="NCBI Taxonomy" id="91625"/>
    <lineage>
        <taxon>Eukaryota</taxon>
        <taxon>Fungi</taxon>
        <taxon>Fungi incertae sedis</taxon>
        <taxon>Mucoromycota</taxon>
        <taxon>Mucoromycotina</taxon>
        <taxon>Umbelopsidomycetes</taxon>
        <taxon>Umbelopsidales</taxon>
        <taxon>Umbelopsidaceae</taxon>
        <taxon>Umbelopsis</taxon>
    </lineage>
</organism>
<feature type="compositionally biased region" description="Basic and acidic residues" evidence="3">
    <location>
        <begin position="155"/>
        <end position="176"/>
    </location>
</feature>
<gene>
    <name evidence="5" type="ORF">INT43_007952</name>
</gene>
<dbReference type="EMBL" id="JAEPQZ010000009">
    <property type="protein sequence ID" value="KAG2177295.1"/>
    <property type="molecule type" value="Genomic_DNA"/>
</dbReference>
<accession>A0A8H7PP14</accession>